<proteinExistence type="predicted"/>
<keyword evidence="2" id="KW-1185">Reference proteome</keyword>
<dbReference type="InterPro" id="IPR029033">
    <property type="entry name" value="His_PPase_superfam"/>
</dbReference>
<dbReference type="EMBL" id="POSP01000003">
    <property type="protein sequence ID" value="PND38069.1"/>
    <property type="molecule type" value="Genomic_DNA"/>
</dbReference>
<gene>
    <name evidence="1" type="ORF">C1O66_11425</name>
</gene>
<dbReference type="AlphaFoldDB" id="A0A2N8KX82"/>
<dbReference type="Proteomes" id="UP000235916">
    <property type="component" value="Unassembled WGS sequence"/>
</dbReference>
<reference evidence="1 2" key="1">
    <citation type="submission" date="2018-01" db="EMBL/GenBank/DDBJ databases">
        <title>Draft genome sequence of Paucibacter aquatile CR182 isolated from freshwater of the Nakdong River.</title>
        <authorList>
            <person name="Choi A."/>
            <person name="Chung E.J."/>
        </authorList>
    </citation>
    <scope>NUCLEOTIDE SEQUENCE [LARGE SCALE GENOMIC DNA]</scope>
    <source>
        <strain evidence="1 2">CR182</strain>
    </source>
</reference>
<sequence>MPLESPRAWVWRHPRPEGAAGRCIGAGTDLPVQRRRAKRLARRIQRFARRHRLPHVVHSSGLQRCADVGRWLRRWGWRHHIDPALAEMDFGAWDGRPWAELSAADFEPWMQDFAGHAPGGGESLRQLLARAAAWPVPAGGLLISHGGWMLARQWMEREGLLKTPNAAVWPAPPRYGECWALRVGSV</sequence>
<dbReference type="Gene3D" id="3.40.50.1240">
    <property type="entry name" value="Phosphoglycerate mutase-like"/>
    <property type="match status" value="1"/>
</dbReference>
<dbReference type="SUPFAM" id="SSF53254">
    <property type="entry name" value="Phosphoglycerate mutase-like"/>
    <property type="match status" value="1"/>
</dbReference>
<name>A0A2N8KX82_9BURK</name>
<dbReference type="RefSeq" id="WP_102767989.1">
    <property type="nucleotide sequence ID" value="NZ_POSP01000003.1"/>
</dbReference>
<protein>
    <submittedName>
        <fullName evidence="1">Fructose-2,6-bisphosphatase</fullName>
    </submittedName>
</protein>
<organism evidence="1 2">
    <name type="scientific">Kinneretia aquatilis</name>
    <dbReference type="NCBI Taxonomy" id="2070761"/>
    <lineage>
        <taxon>Bacteria</taxon>
        <taxon>Pseudomonadati</taxon>
        <taxon>Pseudomonadota</taxon>
        <taxon>Betaproteobacteria</taxon>
        <taxon>Burkholderiales</taxon>
        <taxon>Sphaerotilaceae</taxon>
        <taxon>Roseateles</taxon>
    </lineage>
</organism>
<accession>A0A2N8KX82</accession>
<dbReference type="Pfam" id="PF00300">
    <property type="entry name" value="His_Phos_1"/>
    <property type="match status" value="1"/>
</dbReference>
<dbReference type="InterPro" id="IPR013078">
    <property type="entry name" value="His_Pase_superF_clade-1"/>
</dbReference>
<evidence type="ECO:0000313" key="1">
    <source>
        <dbReference type="EMBL" id="PND38069.1"/>
    </source>
</evidence>
<evidence type="ECO:0000313" key="2">
    <source>
        <dbReference type="Proteomes" id="UP000235916"/>
    </source>
</evidence>
<dbReference type="OrthoDB" id="5296884at2"/>
<comment type="caution">
    <text evidence="1">The sequence shown here is derived from an EMBL/GenBank/DDBJ whole genome shotgun (WGS) entry which is preliminary data.</text>
</comment>